<dbReference type="FunFam" id="1.20.1720.10:FF:000005">
    <property type="entry name" value="Bcr/CflA family efflux transporter"/>
    <property type="match status" value="1"/>
</dbReference>
<dbReference type="PROSITE" id="PS50850">
    <property type="entry name" value="MFS"/>
    <property type="match status" value="1"/>
</dbReference>
<feature type="transmembrane region" description="Helical" evidence="8">
    <location>
        <begin position="221"/>
        <end position="245"/>
    </location>
</feature>
<feature type="transmembrane region" description="Helical" evidence="8">
    <location>
        <begin position="52"/>
        <end position="71"/>
    </location>
</feature>
<dbReference type="Gene3D" id="1.20.1720.10">
    <property type="entry name" value="Multidrug resistance protein D"/>
    <property type="match status" value="1"/>
</dbReference>
<dbReference type="AlphaFoldDB" id="A0A127QQ89"/>
<evidence type="ECO:0000256" key="5">
    <source>
        <dbReference type="ARBA" id="ARBA00022692"/>
    </source>
</evidence>
<protein>
    <recommendedName>
        <fullName evidence="8">Bcr/CflA family efflux transporter</fullName>
    </recommendedName>
</protein>
<evidence type="ECO:0000256" key="6">
    <source>
        <dbReference type="ARBA" id="ARBA00022989"/>
    </source>
</evidence>
<dbReference type="Proteomes" id="UP000071778">
    <property type="component" value="Chromosome"/>
</dbReference>
<evidence type="ECO:0000256" key="2">
    <source>
        <dbReference type="ARBA" id="ARBA00006236"/>
    </source>
</evidence>
<keyword evidence="6 8" id="KW-1133">Transmembrane helix</keyword>
<dbReference type="PANTHER" id="PTHR23502">
    <property type="entry name" value="MAJOR FACILITATOR SUPERFAMILY"/>
    <property type="match status" value="1"/>
</dbReference>
<evidence type="ECO:0000313" key="11">
    <source>
        <dbReference type="Proteomes" id="UP000071778"/>
    </source>
</evidence>
<evidence type="ECO:0000256" key="3">
    <source>
        <dbReference type="ARBA" id="ARBA00022448"/>
    </source>
</evidence>
<dbReference type="GO" id="GO:0015385">
    <property type="term" value="F:sodium:proton antiporter activity"/>
    <property type="evidence" value="ECO:0007669"/>
    <property type="project" value="TreeGrafter"/>
</dbReference>
<comment type="subcellular location">
    <subcellularLocation>
        <location evidence="8">Cell inner membrane</location>
        <topology evidence="8">Multi-pass membrane protein</topology>
    </subcellularLocation>
    <subcellularLocation>
        <location evidence="1">Cell membrane</location>
        <topology evidence="1">Multi-pass membrane protein</topology>
    </subcellularLocation>
</comment>
<keyword evidence="7 8" id="KW-0472">Membrane</keyword>
<evidence type="ECO:0000256" key="1">
    <source>
        <dbReference type="ARBA" id="ARBA00004651"/>
    </source>
</evidence>
<feature type="transmembrane region" description="Helical" evidence="8">
    <location>
        <begin position="108"/>
        <end position="129"/>
    </location>
</feature>
<evidence type="ECO:0000313" key="10">
    <source>
        <dbReference type="EMBL" id="AMP12117.1"/>
    </source>
</evidence>
<feature type="transmembrane region" description="Helical" evidence="8">
    <location>
        <begin position="351"/>
        <end position="371"/>
    </location>
</feature>
<dbReference type="PRINTS" id="PR01036">
    <property type="entry name" value="TCRTETB"/>
</dbReference>
<feature type="transmembrane region" description="Helical" evidence="8">
    <location>
        <begin position="141"/>
        <end position="163"/>
    </location>
</feature>
<feature type="domain" description="Major facilitator superfamily (MFS) profile" evidence="9">
    <location>
        <begin position="17"/>
        <end position="402"/>
    </location>
</feature>
<dbReference type="OrthoDB" id="9814303at2"/>
<dbReference type="EMBL" id="CP013235">
    <property type="protein sequence ID" value="AMP12117.1"/>
    <property type="molecule type" value="Genomic_DNA"/>
</dbReference>
<evidence type="ECO:0000256" key="8">
    <source>
        <dbReference type="RuleBase" id="RU365088"/>
    </source>
</evidence>
<accession>A0A127QQ89</accession>
<dbReference type="Pfam" id="PF07690">
    <property type="entry name" value="MFS_1"/>
    <property type="match status" value="1"/>
</dbReference>
<feature type="transmembrane region" description="Helical" evidence="8">
    <location>
        <begin position="313"/>
        <end position="330"/>
    </location>
</feature>
<comment type="caution">
    <text evidence="8">Lacks conserved residue(s) required for the propagation of feature annotation.</text>
</comment>
<dbReference type="GO" id="GO:0042910">
    <property type="term" value="F:xenobiotic transmembrane transporter activity"/>
    <property type="evidence" value="ECO:0007669"/>
    <property type="project" value="InterPro"/>
</dbReference>
<dbReference type="GO" id="GO:1990961">
    <property type="term" value="P:xenobiotic detoxification by transmembrane export across the plasma membrane"/>
    <property type="evidence" value="ECO:0007669"/>
    <property type="project" value="InterPro"/>
</dbReference>
<evidence type="ECO:0000256" key="4">
    <source>
        <dbReference type="ARBA" id="ARBA00022475"/>
    </source>
</evidence>
<sequence length="412" mass="43824">MTNTPATSAPEKLLPGWLLLLGALTAIGSLSIDMYLPSFPTIAQQFGVGSNLVQLTLASFLVGLAVGQMFYGPLSDRFGRKPPLYVGMTLYVLGSLACMLSHDVTALIVFRFLQGLGGCAGMVIARAVIRDRLGTTGAARAFSLMMLVMGLAPILAPLIGGAVLKLWGWRVIFGGLTGFGLFCLIAIHYTMQETLDRHKAEPLHLGRTIKQYGRLLLDRQFVAYSLVGGLIQGGMFAYITGSSFVLIELHGIKPENFGFVFGTNAIGLIAASQINARLVGKFTLDTILGRALWIPAMLSLLVALLVACGVNNLPILLIGFFGFLASYGFISPNASAIALSQQGKQAGTASALMGTLQFGIGITSGVAMSLWHDGTALPLMVVMATCGLAGLLLHHFVARPEHRRLLRLTMQA</sequence>
<keyword evidence="11" id="KW-1185">Reference proteome</keyword>
<keyword evidence="8" id="KW-0997">Cell inner membrane</keyword>
<dbReference type="SUPFAM" id="SSF103473">
    <property type="entry name" value="MFS general substrate transporter"/>
    <property type="match status" value="1"/>
</dbReference>
<comment type="similarity">
    <text evidence="2 8">Belongs to the major facilitator superfamily. Bcr/CmlA family.</text>
</comment>
<dbReference type="InterPro" id="IPR004812">
    <property type="entry name" value="Efflux_drug-R_Bcr/CmlA"/>
</dbReference>
<gene>
    <name evidence="10" type="ORF">CAter282_4457</name>
</gene>
<dbReference type="InterPro" id="IPR011701">
    <property type="entry name" value="MFS"/>
</dbReference>
<evidence type="ECO:0000256" key="7">
    <source>
        <dbReference type="ARBA" id="ARBA00023136"/>
    </source>
</evidence>
<feature type="transmembrane region" description="Helical" evidence="8">
    <location>
        <begin position="377"/>
        <end position="397"/>
    </location>
</feature>
<dbReference type="InterPro" id="IPR020846">
    <property type="entry name" value="MFS_dom"/>
</dbReference>
<feature type="transmembrane region" description="Helical" evidence="8">
    <location>
        <begin position="287"/>
        <end position="307"/>
    </location>
</feature>
<reference evidence="10 11" key="1">
    <citation type="submission" date="2015-11" db="EMBL/GenBank/DDBJ databases">
        <title>Exploring the genomic traits of fungus-feeding bacterial genus Collimonas.</title>
        <authorList>
            <person name="Song C."/>
            <person name="Schmidt R."/>
            <person name="de Jager V."/>
            <person name="Krzyzanowska D."/>
            <person name="Jongedijk E."/>
            <person name="Cankar K."/>
            <person name="Beekwilder J."/>
            <person name="van Veen A."/>
            <person name="de Boer W."/>
            <person name="van Veen J.A."/>
            <person name="Garbeva P."/>
        </authorList>
    </citation>
    <scope>NUCLEOTIDE SEQUENCE [LARGE SCALE GENOMIC DNA]</scope>
    <source>
        <strain evidence="10 11">Ter282</strain>
    </source>
</reference>
<name>A0A127QQ89_9BURK</name>
<feature type="transmembrane region" description="Helical" evidence="8">
    <location>
        <begin position="169"/>
        <end position="189"/>
    </location>
</feature>
<organism evidence="10 11">
    <name type="scientific">Collimonas arenae</name>
    <dbReference type="NCBI Taxonomy" id="279058"/>
    <lineage>
        <taxon>Bacteria</taxon>
        <taxon>Pseudomonadati</taxon>
        <taxon>Pseudomonadota</taxon>
        <taxon>Betaproteobacteria</taxon>
        <taxon>Burkholderiales</taxon>
        <taxon>Oxalobacteraceae</taxon>
        <taxon>Collimonas</taxon>
    </lineage>
</organism>
<dbReference type="GO" id="GO:0005886">
    <property type="term" value="C:plasma membrane"/>
    <property type="evidence" value="ECO:0007669"/>
    <property type="project" value="UniProtKB-SubCell"/>
</dbReference>
<dbReference type="InterPro" id="IPR036259">
    <property type="entry name" value="MFS_trans_sf"/>
</dbReference>
<evidence type="ECO:0000259" key="9">
    <source>
        <dbReference type="PROSITE" id="PS50850"/>
    </source>
</evidence>
<proteinExistence type="inferred from homology"/>
<keyword evidence="3 8" id="KW-0813">Transport</keyword>
<dbReference type="PANTHER" id="PTHR23502:SF132">
    <property type="entry name" value="POLYAMINE TRANSPORTER 2-RELATED"/>
    <property type="match status" value="1"/>
</dbReference>
<dbReference type="CDD" id="cd17320">
    <property type="entry name" value="MFS_MdfA_MDR_like"/>
    <property type="match status" value="1"/>
</dbReference>
<dbReference type="PATRIC" id="fig|279058.18.peg.4393"/>
<dbReference type="RefSeq" id="WP_061534957.1">
    <property type="nucleotide sequence ID" value="NZ_CP013233.1"/>
</dbReference>
<dbReference type="NCBIfam" id="NF008314">
    <property type="entry name" value="PRK11102.1"/>
    <property type="match status" value="1"/>
</dbReference>
<dbReference type="NCBIfam" id="TIGR00710">
    <property type="entry name" value="efflux_Bcr_CflA"/>
    <property type="match status" value="1"/>
</dbReference>
<feature type="transmembrane region" description="Helical" evidence="8">
    <location>
        <begin position="257"/>
        <end position="275"/>
    </location>
</feature>
<feature type="transmembrane region" description="Helical" evidence="8">
    <location>
        <begin position="83"/>
        <end position="102"/>
    </location>
</feature>
<keyword evidence="4" id="KW-1003">Cell membrane</keyword>
<keyword evidence="5 8" id="KW-0812">Transmembrane</keyword>